<keyword evidence="2" id="KW-1185">Reference proteome</keyword>
<dbReference type="Proteomes" id="UP001162992">
    <property type="component" value="Chromosome 3"/>
</dbReference>
<protein>
    <submittedName>
        <fullName evidence="1">Uncharacterized protein</fullName>
    </submittedName>
</protein>
<dbReference type="EMBL" id="CM055094">
    <property type="protein sequence ID" value="KAJ7562679.1"/>
    <property type="molecule type" value="Genomic_DNA"/>
</dbReference>
<accession>A0ACC2E7W8</accession>
<evidence type="ECO:0000313" key="1">
    <source>
        <dbReference type="EMBL" id="KAJ7562679.1"/>
    </source>
</evidence>
<sequence length="551" mass="60759">MSAAVTRFFGPAATVVAALVTSVASAEIPDKMHARTLPFLCFATHPSMPFPPCGSLSDNPHAGSKMSPLGSLPLSRPSSSNHISVCVDFVYNTAGWCAKGEDLVGSTGFSFQGISLPALRYESALFFFPRLRSLFTSMGSPSFTSLPDCGGKLSWISACTLGQHAALHSTYLHDSANSILISSIPSSIFSSPNMHFSSLSSSARAPISCAFNSCSASPVFRRSSAYLFPLFRSFTPHESLYVWHSPANDLGFAKKDIAPSKDNVPSSHSKLKPAMTVVLLGWLGAQQQHLKKYAEWYLARGINAVTFVIPMRDLISFKLGHKAEEQIDYLAEHIALWLNESDGENRDKVLLFHTFSNAGWLTYGVILERLLKRDSSLIDKIKGCVVDSAPVAELDPQVWASGFFAALMKKGTVTSHNRTQIELMQGGDAGTMKTEIQPHVTEVALLAMLEKFFSVFLQLPYVKQRLSEVVTVLSKQQPQCPQLYIYSSADQVIPVKFVEAFIDEQRRAGRIVRACNLYSSPHVDHYRSFPEKYSSQLNNFFQECLPQWSVQ</sequence>
<evidence type="ECO:0000313" key="2">
    <source>
        <dbReference type="Proteomes" id="UP001162992"/>
    </source>
</evidence>
<reference evidence="2" key="1">
    <citation type="journal article" date="2024" name="Proc. Natl. Acad. Sci. U.S.A.">
        <title>Extraordinary preservation of gene collinearity over three hundred million years revealed in homosporous lycophytes.</title>
        <authorList>
            <person name="Li C."/>
            <person name="Wickell D."/>
            <person name="Kuo L.Y."/>
            <person name="Chen X."/>
            <person name="Nie B."/>
            <person name="Liao X."/>
            <person name="Peng D."/>
            <person name="Ji J."/>
            <person name="Jenkins J."/>
            <person name="Williams M."/>
            <person name="Shu S."/>
            <person name="Plott C."/>
            <person name="Barry K."/>
            <person name="Rajasekar S."/>
            <person name="Grimwood J."/>
            <person name="Han X."/>
            <person name="Sun S."/>
            <person name="Hou Z."/>
            <person name="He W."/>
            <person name="Dai G."/>
            <person name="Sun C."/>
            <person name="Schmutz J."/>
            <person name="Leebens-Mack J.H."/>
            <person name="Li F.W."/>
            <person name="Wang L."/>
        </authorList>
    </citation>
    <scope>NUCLEOTIDE SEQUENCE [LARGE SCALE GENOMIC DNA]</scope>
    <source>
        <strain evidence="2">cv. PW_Plant_1</strain>
    </source>
</reference>
<comment type="caution">
    <text evidence="1">The sequence shown here is derived from an EMBL/GenBank/DDBJ whole genome shotgun (WGS) entry which is preliminary data.</text>
</comment>
<organism evidence="1 2">
    <name type="scientific">Diphasiastrum complanatum</name>
    <name type="common">Issler's clubmoss</name>
    <name type="synonym">Lycopodium complanatum</name>
    <dbReference type="NCBI Taxonomy" id="34168"/>
    <lineage>
        <taxon>Eukaryota</taxon>
        <taxon>Viridiplantae</taxon>
        <taxon>Streptophyta</taxon>
        <taxon>Embryophyta</taxon>
        <taxon>Tracheophyta</taxon>
        <taxon>Lycopodiopsida</taxon>
        <taxon>Lycopodiales</taxon>
        <taxon>Lycopodiaceae</taxon>
        <taxon>Lycopodioideae</taxon>
        <taxon>Diphasiastrum</taxon>
    </lineage>
</organism>
<gene>
    <name evidence="1" type="ORF">O6H91_03G080200</name>
</gene>
<proteinExistence type="predicted"/>
<name>A0ACC2E7W8_DIPCM</name>